<dbReference type="PANTHER" id="PTHR30185">
    <property type="entry name" value="CRYPTIC BETA-GLUCOSIDE BGL OPERON ANTITERMINATOR"/>
    <property type="match status" value="1"/>
</dbReference>
<dbReference type="InterPro" id="IPR011608">
    <property type="entry name" value="PRD"/>
</dbReference>
<dbReference type="PROSITE" id="PS51094">
    <property type="entry name" value="PTS_EIIA_TYPE_2"/>
    <property type="match status" value="1"/>
</dbReference>
<dbReference type="Pfam" id="PF00874">
    <property type="entry name" value="PRD"/>
    <property type="match status" value="1"/>
</dbReference>
<dbReference type="InterPro" id="IPR003501">
    <property type="entry name" value="PTS_EIIB_2/3"/>
</dbReference>
<dbReference type="CDD" id="cd05568">
    <property type="entry name" value="PTS_IIB_bgl_like"/>
    <property type="match status" value="1"/>
</dbReference>
<dbReference type="PANTHER" id="PTHR30185:SF13">
    <property type="entry name" value="LICABCH OPERON REGULATOR-RELATED"/>
    <property type="match status" value="1"/>
</dbReference>
<feature type="domain" description="PRD" evidence="3">
    <location>
        <begin position="194"/>
        <end position="300"/>
    </location>
</feature>
<dbReference type="Pfam" id="PF00359">
    <property type="entry name" value="PTS_EIIA_2"/>
    <property type="match status" value="1"/>
</dbReference>
<keyword evidence="5" id="KW-1185">Reference proteome</keyword>
<dbReference type="PROSITE" id="PS51372">
    <property type="entry name" value="PRD_2"/>
    <property type="match status" value="2"/>
</dbReference>
<dbReference type="InterPro" id="IPR002178">
    <property type="entry name" value="PTS_EIIA_type-2_dom"/>
</dbReference>
<protein>
    <submittedName>
        <fullName evidence="4">PRD domain-containing protein</fullName>
    </submittedName>
</protein>
<evidence type="ECO:0000313" key="5">
    <source>
        <dbReference type="Proteomes" id="UP000736583"/>
    </source>
</evidence>
<feature type="domain" description="PTS EIIA type-2" evidence="1">
    <location>
        <begin position="518"/>
        <end position="657"/>
    </location>
</feature>
<evidence type="ECO:0000259" key="2">
    <source>
        <dbReference type="PROSITE" id="PS51099"/>
    </source>
</evidence>
<evidence type="ECO:0000259" key="3">
    <source>
        <dbReference type="PROSITE" id="PS51372"/>
    </source>
</evidence>
<feature type="domain" description="PTS EIIB type-2" evidence="2">
    <location>
        <begin position="411"/>
        <end position="500"/>
    </location>
</feature>
<dbReference type="RefSeq" id="WP_216456535.1">
    <property type="nucleotide sequence ID" value="NZ_JAHLQL010000001.1"/>
</dbReference>
<comment type="caution">
    <text evidence="4">The sequence shown here is derived from an EMBL/GenBank/DDBJ whole genome shotgun (WGS) entry which is preliminary data.</text>
</comment>
<proteinExistence type="predicted"/>
<dbReference type="Pfam" id="PF02302">
    <property type="entry name" value="PTS_IIB"/>
    <property type="match status" value="1"/>
</dbReference>
<accession>A0ABS6F1X9</accession>
<dbReference type="Pfam" id="PF09182">
    <property type="entry name" value="PuR_N"/>
    <property type="match status" value="1"/>
</dbReference>
<dbReference type="PROSITE" id="PS51099">
    <property type="entry name" value="PTS_EIIB_TYPE_2"/>
    <property type="match status" value="1"/>
</dbReference>
<dbReference type="InterPro" id="IPR015265">
    <property type="entry name" value="PuR_N"/>
</dbReference>
<dbReference type="CDD" id="cd00211">
    <property type="entry name" value="PTS_IIA_fru"/>
    <property type="match status" value="1"/>
</dbReference>
<evidence type="ECO:0000259" key="1">
    <source>
        <dbReference type="PROSITE" id="PS51094"/>
    </source>
</evidence>
<dbReference type="InterPro" id="IPR050661">
    <property type="entry name" value="BglG_antiterminators"/>
</dbReference>
<evidence type="ECO:0000313" key="4">
    <source>
        <dbReference type="EMBL" id="MBU5591593.1"/>
    </source>
</evidence>
<sequence length="660" mass="76729">MLDLNSRQKDLIKIMINEANYKAVNEYSNFLRVSPRTIYSDIKLINKCLQNFHMEIEKKPGLGIKLIGDAEKKMQVMEFLNNKVEDKNQYTIAERQLEIIRMLLVDEKIISYQKLADYFWVSKTSISNDMQLIQSMLNEKTVSIQSNKKGTKFIGSEIQKQYTLQRYTELLLKEKNVENEKSFLKYGPDILKKIYPVNIVEIVFEEVAHLEKTLNISLSYYYLKSLIITLIIFMFRLSKDNHIYSKKSFIFEEIKSLETYFVAQNTLESISSKLNINVNKGDIDYLNKQLLAYCIKPEVKNKDEAKKYEEIVTEAIKEMSQIMNVDLTQDKKLYDGLIFHLIPMIYRIRIGIRIENPLLSEIKEQYSVTLSATWYVISKLEKKLDITLTEDEVAFVMVHFQASIDRNAQVKKILIVCPTGIGSSELIANKIKRFLPAKDIIEVVPIRKIYENDINNVDLIISSVQLDISNKPIIYVSSLVSNEDLKNIYSIYADTFINDKKINLPSHKYEYKFKYINELIDEKFIFTNCDYTSKEECLDYMISCFEEEGLTYEGFKESILEREEIGSTSLDSAVAIPHALLATVKKSRLGIMTLKNYIKWGGKNINTIILISISEKDIKKVKNILSELYEIVESKERVENLFLHKNSKEIFEVLGGTELD</sequence>
<reference evidence="4 5" key="1">
    <citation type="submission" date="2021-06" db="EMBL/GenBank/DDBJ databases">
        <authorList>
            <person name="Sun Q."/>
            <person name="Li D."/>
        </authorList>
    </citation>
    <scope>NUCLEOTIDE SEQUENCE [LARGE SCALE GENOMIC DNA]</scope>
    <source>
        <strain evidence="4 5">MSJ-4</strain>
    </source>
</reference>
<gene>
    <name evidence="4" type="ORF">KQI89_07430</name>
</gene>
<dbReference type="EMBL" id="JAHLQL010000001">
    <property type="protein sequence ID" value="MBU5591593.1"/>
    <property type="molecule type" value="Genomic_DNA"/>
</dbReference>
<dbReference type="InterPro" id="IPR013011">
    <property type="entry name" value="PTS_EIIB_2"/>
</dbReference>
<name>A0ABS6F1X9_9CLOT</name>
<dbReference type="Proteomes" id="UP000736583">
    <property type="component" value="Unassembled WGS sequence"/>
</dbReference>
<feature type="domain" description="PRD" evidence="3">
    <location>
        <begin position="303"/>
        <end position="410"/>
    </location>
</feature>
<organism evidence="4 5">
    <name type="scientific">Clostridium simiarum</name>
    <dbReference type="NCBI Taxonomy" id="2841506"/>
    <lineage>
        <taxon>Bacteria</taxon>
        <taxon>Bacillati</taxon>
        <taxon>Bacillota</taxon>
        <taxon>Clostridia</taxon>
        <taxon>Eubacteriales</taxon>
        <taxon>Clostridiaceae</taxon>
        <taxon>Clostridium</taxon>
    </lineage>
</organism>